<dbReference type="InterPro" id="IPR045005">
    <property type="entry name" value="BPM1-6"/>
</dbReference>
<feature type="non-terminal residue" evidence="5">
    <location>
        <position position="1"/>
    </location>
</feature>
<evidence type="ECO:0000259" key="4">
    <source>
        <dbReference type="PROSITE" id="PS50144"/>
    </source>
</evidence>
<dbReference type="Gene3D" id="3.30.710.10">
    <property type="entry name" value="Potassium Channel Kv1.1, Chain A"/>
    <property type="match status" value="1"/>
</dbReference>
<feature type="domain" description="MATH" evidence="4">
    <location>
        <begin position="23"/>
        <end position="157"/>
    </location>
</feature>
<keyword evidence="6" id="KW-1185">Reference proteome</keyword>
<dbReference type="EMBL" id="RWGY01000005">
    <property type="protein sequence ID" value="TVU42612.1"/>
    <property type="molecule type" value="Genomic_DNA"/>
</dbReference>
<dbReference type="Pfam" id="PF00651">
    <property type="entry name" value="BTB"/>
    <property type="match status" value="1"/>
</dbReference>
<name>A0A5J9W1J8_9POAL</name>
<dbReference type="AlphaFoldDB" id="A0A5J9W1J8"/>
<dbReference type="GO" id="GO:0016567">
    <property type="term" value="P:protein ubiquitination"/>
    <property type="evidence" value="ECO:0007669"/>
    <property type="project" value="InterPro"/>
</dbReference>
<evidence type="ECO:0000313" key="6">
    <source>
        <dbReference type="Proteomes" id="UP000324897"/>
    </source>
</evidence>
<dbReference type="PANTHER" id="PTHR26379">
    <property type="entry name" value="BTB/POZ AND MATH DOMAIN-CONTAINING PROTEIN 1"/>
    <property type="match status" value="1"/>
</dbReference>
<evidence type="ECO:0000259" key="3">
    <source>
        <dbReference type="PROSITE" id="PS50097"/>
    </source>
</evidence>
<feature type="domain" description="BTB" evidence="3">
    <location>
        <begin position="191"/>
        <end position="258"/>
    </location>
</feature>
<comment type="caution">
    <text evidence="5">The sequence shown here is derived from an EMBL/GenBank/DDBJ whole genome shotgun (WGS) entry which is preliminary data.</text>
</comment>
<dbReference type="CDD" id="cd00121">
    <property type="entry name" value="MATH"/>
    <property type="match status" value="1"/>
</dbReference>
<dbReference type="InterPro" id="IPR000210">
    <property type="entry name" value="BTB/POZ_dom"/>
</dbReference>
<evidence type="ECO:0000256" key="1">
    <source>
        <dbReference type="ARBA" id="ARBA00004906"/>
    </source>
</evidence>
<evidence type="ECO:0000256" key="2">
    <source>
        <dbReference type="ARBA" id="ARBA00010846"/>
    </source>
</evidence>
<dbReference type="Pfam" id="PF24570">
    <property type="entry name" value="BACK_BPM_SPOP"/>
    <property type="match status" value="1"/>
</dbReference>
<evidence type="ECO:0000313" key="5">
    <source>
        <dbReference type="EMBL" id="TVU42612.1"/>
    </source>
</evidence>
<gene>
    <name evidence="5" type="ORF">EJB05_09031</name>
</gene>
<dbReference type="PANTHER" id="PTHR26379:SF187">
    <property type="entry name" value="OS07G0655300 PROTEIN"/>
    <property type="match status" value="1"/>
</dbReference>
<dbReference type="SMART" id="SM00225">
    <property type="entry name" value="BTB"/>
    <property type="match status" value="1"/>
</dbReference>
<dbReference type="Pfam" id="PF22486">
    <property type="entry name" value="MATH_2"/>
    <property type="match status" value="1"/>
</dbReference>
<sequence>MSLFTNYPRPSHPTPTITVAPSHGVHLFEVTNYSHHRDLGVGSFIRSATFDIGGCAWSIRFYPNCARNEGCISVALELMTRDATVTVSCDLQLVDMQATTTTEAARYSAMEAGTAAFDTRCVDRFVQLSCTYQFITKSGLEASTYLRDDRVVIECTLRVIRGTRRTAAEIDVPPSDMADHLGSMLKEGTGADVTFDVQGKTFPAHRMLLAARSPVFKAELRGPMKEATADRITVHEIRSEVFEALLHFVYTDSLPPAAMDDGDKKEEENHAQMMGDLLVAADRSLTVENVTTVLVLASRHNCSGLKDACSVFMMSNNRIMDDVARTEGYASLKRDHPHVMVDLFEKAVKLRKIAS</sequence>
<comment type="pathway">
    <text evidence="1">Protein modification; protein ubiquitination.</text>
</comment>
<organism evidence="5 6">
    <name type="scientific">Eragrostis curvula</name>
    <name type="common">weeping love grass</name>
    <dbReference type="NCBI Taxonomy" id="38414"/>
    <lineage>
        <taxon>Eukaryota</taxon>
        <taxon>Viridiplantae</taxon>
        <taxon>Streptophyta</taxon>
        <taxon>Embryophyta</taxon>
        <taxon>Tracheophyta</taxon>
        <taxon>Spermatophyta</taxon>
        <taxon>Magnoliopsida</taxon>
        <taxon>Liliopsida</taxon>
        <taxon>Poales</taxon>
        <taxon>Poaceae</taxon>
        <taxon>PACMAD clade</taxon>
        <taxon>Chloridoideae</taxon>
        <taxon>Eragrostideae</taxon>
        <taxon>Eragrostidinae</taxon>
        <taxon>Eragrostis</taxon>
    </lineage>
</organism>
<dbReference type="SUPFAM" id="SSF49599">
    <property type="entry name" value="TRAF domain-like"/>
    <property type="match status" value="1"/>
</dbReference>
<dbReference type="InterPro" id="IPR002083">
    <property type="entry name" value="MATH/TRAF_dom"/>
</dbReference>
<dbReference type="InterPro" id="IPR008974">
    <property type="entry name" value="TRAF-like"/>
</dbReference>
<dbReference type="Gramene" id="TVU42612">
    <property type="protein sequence ID" value="TVU42612"/>
    <property type="gene ID" value="EJB05_09031"/>
</dbReference>
<dbReference type="Gene3D" id="2.60.210.10">
    <property type="entry name" value="Apoptosis, Tumor Necrosis Factor Receptor Associated Protein 2, Chain A"/>
    <property type="match status" value="1"/>
</dbReference>
<dbReference type="Gene3D" id="1.25.40.420">
    <property type="match status" value="1"/>
</dbReference>
<dbReference type="PROSITE" id="PS50144">
    <property type="entry name" value="MATH"/>
    <property type="match status" value="1"/>
</dbReference>
<comment type="similarity">
    <text evidence="2">Belongs to the Tdpoz family.</text>
</comment>
<proteinExistence type="inferred from homology"/>
<dbReference type="InterPro" id="IPR056423">
    <property type="entry name" value="BACK_BPM_SPOP"/>
</dbReference>
<dbReference type="InterPro" id="IPR011333">
    <property type="entry name" value="SKP1/BTB/POZ_sf"/>
</dbReference>
<protein>
    <recommendedName>
        <fullName evidence="7">BTB domain-containing protein</fullName>
    </recommendedName>
</protein>
<dbReference type="Proteomes" id="UP000324897">
    <property type="component" value="Unassembled WGS sequence"/>
</dbReference>
<accession>A0A5J9W1J8</accession>
<dbReference type="SUPFAM" id="SSF54695">
    <property type="entry name" value="POZ domain"/>
    <property type="match status" value="1"/>
</dbReference>
<dbReference type="PROSITE" id="PS50097">
    <property type="entry name" value="BTB"/>
    <property type="match status" value="1"/>
</dbReference>
<evidence type="ECO:0008006" key="7">
    <source>
        <dbReference type="Google" id="ProtNLM"/>
    </source>
</evidence>
<reference evidence="5 6" key="1">
    <citation type="journal article" date="2019" name="Sci. Rep.">
        <title>A high-quality genome of Eragrostis curvula grass provides insights into Poaceae evolution and supports new strategies to enhance forage quality.</title>
        <authorList>
            <person name="Carballo J."/>
            <person name="Santos B.A.C.M."/>
            <person name="Zappacosta D."/>
            <person name="Garbus I."/>
            <person name="Selva J.P."/>
            <person name="Gallo C.A."/>
            <person name="Diaz A."/>
            <person name="Albertini E."/>
            <person name="Caccamo M."/>
            <person name="Echenique V."/>
        </authorList>
    </citation>
    <scope>NUCLEOTIDE SEQUENCE [LARGE SCALE GENOMIC DNA]</scope>
    <source>
        <strain evidence="6">cv. Victoria</strain>
        <tissue evidence="5">Leaf</tissue>
    </source>
</reference>
<dbReference type="OrthoDB" id="692822at2759"/>